<feature type="compositionally biased region" description="Basic residues" evidence="10">
    <location>
        <begin position="2388"/>
        <end position="2399"/>
    </location>
</feature>
<dbReference type="PANTHER" id="PTHR45888">
    <property type="entry name" value="HL01030P-RELATED"/>
    <property type="match status" value="1"/>
</dbReference>
<feature type="domain" description="PHD-type" evidence="11">
    <location>
        <begin position="2472"/>
        <end position="2519"/>
    </location>
</feature>
<dbReference type="CDD" id="cd15489">
    <property type="entry name" value="PHD_SF"/>
    <property type="match status" value="1"/>
</dbReference>
<feature type="compositionally biased region" description="Acidic residues" evidence="10">
    <location>
        <begin position="893"/>
        <end position="902"/>
    </location>
</feature>
<dbReference type="InterPro" id="IPR011011">
    <property type="entry name" value="Znf_FYVE_PHD"/>
</dbReference>
<evidence type="ECO:0000256" key="6">
    <source>
        <dbReference type="ARBA" id="ARBA00023015"/>
    </source>
</evidence>
<feature type="compositionally biased region" description="Basic and acidic residues" evidence="10">
    <location>
        <begin position="1768"/>
        <end position="1778"/>
    </location>
</feature>
<feature type="compositionally biased region" description="Polar residues" evidence="10">
    <location>
        <begin position="1779"/>
        <end position="1791"/>
    </location>
</feature>
<feature type="region of interest" description="Disordered" evidence="10">
    <location>
        <begin position="1610"/>
        <end position="1683"/>
    </location>
</feature>
<dbReference type="GO" id="GO:0005634">
    <property type="term" value="C:nucleus"/>
    <property type="evidence" value="ECO:0007669"/>
    <property type="project" value="UniProtKB-SubCell"/>
</dbReference>
<feature type="compositionally biased region" description="Low complexity" evidence="10">
    <location>
        <begin position="628"/>
        <end position="642"/>
    </location>
</feature>
<dbReference type="InterPro" id="IPR001965">
    <property type="entry name" value="Znf_PHD"/>
</dbReference>
<feature type="region of interest" description="Disordered" evidence="10">
    <location>
        <begin position="1242"/>
        <end position="1264"/>
    </location>
</feature>
<feature type="compositionally biased region" description="Low complexity" evidence="10">
    <location>
        <begin position="517"/>
        <end position="535"/>
    </location>
</feature>
<feature type="region of interest" description="Disordered" evidence="10">
    <location>
        <begin position="1175"/>
        <end position="1200"/>
    </location>
</feature>
<feature type="compositionally biased region" description="Basic and acidic residues" evidence="10">
    <location>
        <begin position="1175"/>
        <end position="1188"/>
    </location>
</feature>
<feature type="compositionally biased region" description="Basic and acidic residues" evidence="10">
    <location>
        <begin position="876"/>
        <end position="885"/>
    </location>
</feature>
<organism evidence="12 13">
    <name type="scientific">Pieris brassicae</name>
    <name type="common">White butterfly</name>
    <name type="synonym">Large white butterfly</name>
    <dbReference type="NCBI Taxonomy" id="7116"/>
    <lineage>
        <taxon>Eukaryota</taxon>
        <taxon>Metazoa</taxon>
        <taxon>Ecdysozoa</taxon>
        <taxon>Arthropoda</taxon>
        <taxon>Hexapoda</taxon>
        <taxon>Insecta</taxon>
        <taxon>Pterygota</taxon>
        <taxon>Neoptera</taxon>
        <taxon>Endopterygota</taxon>
        <taxon>Lepidoptera</taxon>
        <taxon>Glossata</taxon>
        <taxon>Ditrysia</taxon>
        <taxon>Papilionoidea</taxon>
        <taxon>Pieridae</taxon>
        <taxon>Pierinae</taxon>
        <taxon>Pieris</taxon>
    </lineage>
</organism>
<name>A0A9P0TTK6_PIEBR</name>
<feature type="compositionally biased region" description="Acidic residues" evidence="10">
    <location>
        <begin position="2686"/>
        <end position="2703"/>
    </location>
</feature>
<dbReference type="EMBL" id="CALOZG010000042">
    <property type="protein sequence ID" value="CAH4034596.1"/>
    <property type="molecule type" value="Genomic_DNA"/>
</dbReference>
<feature type="region of interest" description="Disordered" evidence="10">
    <location>
        <begin position="996"/>
        <end position="1046"/>
    </location>
</feature>
<feature type="region of interest" description="Disordered" evidence="10">
    <location>
        <begin position="1906"/>
        <end position="1926"/>
    </location>
</feature>
<accession>A0A9P0TTK6</accession>
<feature type="region of interest" description="Disordered" evidence="10">
    <location>
        <begin position="871"/>
        <end position="941"/>
    </location>
</feature>
<keyword evidence="7" id="KW-0804">Transcription</keyword>
<keyword evidence="3" id="KW-0677">Repeat</keyword>
<evidence type="ECO:0000313" key="13">
    <source>
        <dbReference type="Proteomes" id="UP001152562"/>
    </source>
</evidence>
<feature type="region of interest" description="Disordered" evidence="10">
    <location>
        <begin position="599"/>
        <end position="646"/>
    </location>
</feature>
<evidence type="ECO:0000256" key="7">
    <source>
        <dbReference type="ARBA" id="ARBA00023163"/>
    </source>
</evidence>
<feature type="region of interest" description="Disordered" evidence="10">
    <location>
        <begin position="2228"/>
        <end position="2264"/>
    </location>
</feature>
<feature type="compositionally biased region" description="Low complexity" evidence="10">
    <location>
        <begin position="603"/>
        <end position="615"/>
    </location>
</feature>
<protein>
    <recommendedName>
        <fullName evidence="11">PHD-type domain-containing protein</fullName>
    </recommendedName>
</protein>
<comment type="subcellular location">
    <subcellularLocation>
        <location evidence="1">Nucleus</location>
    </subcellularLocation>
</comment>
<feature type="region of interest" description="Disordered" evidence="10">
    <location>
        <begin position="1454"/>
        <end position="1476"/>
    </location>
</feature>
<dbReference type="GO" id="GO:0008270">
    <property type="term" value="F:zinc ion binding"/>
    <property type="evidence" value="ECO:0007669"/>
    <property type="project" value="UniProtKB-KW"/>
</dbReference>
<feature type="compositionally biased region" description="Low complexity" evidence="10">
    <location>
        <begin position="1490"/>
        <end position="1504"/>
    </location>
</feature>
<feature type="compositionally biased region" description="Basic and acidic residues" evidence="10">
    <location>
        <begin position="763"/>
        <end position="815"/>
    </location>
</feature>
<dbReference type="SUPFAM" id="SSF57903">
    <property type="entry name" value="FYVE/PHD zinc finger"/>
    <property type="match status" value="3"/>
</dbReference>
<dbReference type="InterPro" id="IPR019787">
    <property type="entry name" value="Znf_PHD-finger"/>
</dbReference>
<feature type="region of interest" description="Disordered" evidence="10">
    <location>
        <begin position="1"/>
        <end position="71"/>
    </location>
</feature>
<evidence type="ECO:0000256" key="10">
    <source>
        <dbReference type="SAM" id="MobiDB-lite"/>
    </source>
</evidence>
<dbReference type="CDD" id="cd21085">
    <property type="entry name" value="WH_NTD_PHF10"/>
    <property type="match status" value="1"/>
</dbReference>
<feature type="compositionally biased region" description="Basic residues" evidence="10">
    <location>
        <begin position="2552"/>
        <end position="2562"/>
    </location>
</feature>
<dbReference type="SMART" id="SM00249">
    <property type="entry name" value="PHD"/>
    <property type="match status" value="3"/>
</dbReference>
<feature type="region of interest" description="Disordered" evidence="10">
    <location>
        <begin position="2524"/>
        <end position="2562"/>
    </location>
</feature>
<feature type="region of interest" description="Disordered" evidence="10">
    <location>
        <begin position="2083"/>
        <end position="2110"/>
    </location>
</feature>
<dbReference type="CDD" id="cd15529">
    <property type="entry name" value="PHD2_PHF10"/>
    <property type="match status" value="1"/>
</dbReference>
<feature type="compositionally biased region" description="Basic and acidic residues" evidence="10">
    <location>
        <begin position="688"/>
        <end position="705"/>
    </location>
</feature>
<evidence type="ECO:0000256" key="1">
    <source>
        <dbReference type="ARBA" id="ARBA00004123"/>
    </source>
</evidence>
<feature type="compositionally biased region" description="Polar residues" evidence="10">
    <location>
        <begin position="739"/>
        <end position="761"/>
    </location>
</feature>
<feature type="compositionally biased region" description="Polar residues" evidence="10">
    <location>
        <begin position="33"/>
        <end position="52"/>
    </location>
</feature>
<evidence type="ECO:0000256" key="9">
    <source>
        <dbReference type="PROSITE-ProRule" id="PRU00146"/>
    </source>
</evidence>
<feature type="compositionally biased region" description="Polar residues" evidence="10">
    <location>
        <begin position="1464"/>
        <end position="1476"/>
    </location>
</feature>
<feature type="compositionally biased region" description="Basic and acidic residues" evidence="10">
    <location>
        <begin position="15"/>
        <end position="30"/>
    </location>
</feature>
<gene>
    <name evidence="12" type="ORF">PIBRA_LOCUS10763</name>
</gene>
<feature type="compositionally biased region" description="Low complexity" evidence="10">
    <location>
        <begin position="2524"/>
        <end position="2544"/>
    </location>
</feature>
<dbReference type="Gene3D" id="3.30.40.10">
    <property type="entry name" value="Zinc/RING finger domain, C3HC4 (zinc finger)"/>
    <property type="match status" value="2"/>
</dbReference>
<evidence type="ECO:0000256" key="5">
    <source>
        <dbReference type="ARBA" id="ARBA00022833"/>
    </source>
</evidence>
<feature type="compositionally biased region" description="Basic residues" evidence="10">
    <location>
        <begin position="2025"/>
        <end position="2046"/>
    </location>
</feature>
<evidence type="ECO:0000256" key="8">
    <source>
        <dbReference type="ARBA" id="ARBA00023242"/>
    </source>
</evidence>
<comment type="caution">
    <text evidence="12">The sequence shown here is derived from an EMBL/GenBank/DDBJ whole genome shotgun (WGS) entry which is preliminary data.</text>
</comment>
<feature type="compositionally biased region" description="Polar residues" evidence="10">
    <location>
        <begin position="708"/>
        <end position="719"/>
    </location>
</feature>
<feature type="region of interest" description="Disordered" evidence="10">
    <location>
        <begin position="1966"/>
        <end position="1990"/>
    </location>
</feature>
<feature type="domain" description="PHD-type" evidence="11">
    <location>
        <begin position="2416"/>
        <end position="2475"/>
    </location>
</feature>
<feature type="region of interest" description="Disordered" evidence="10">
    <location>
        <begin position="517"/>
        <end position="542"/>
    </location>
</feature>
<keyword evidence="8" id="KW-0539">Nucleus</keyword>
<keyword evidence="2" id="KW-0479">Metal-binding</keyword>
<feature type="region of interest" description="Disordered" evidence="10">
    <location>
        <begin position="113"/>
        <end position="155"/>
    </location>
</feature>
<feature type="region of interest" description="Disordered" evidence="10">
    <location>
        <begin position="658"/>
        <end position="837"/>
    </location>
</feature>
<feature type="compositionally biased region" description="Low complexity" evidence="10">
    <location>
        <begin position="2100"/>
        <end position="2110"/>
    </location>
</feature>
<dbReference type="PROSITE" id="PS50016">
    <property type="entry name" value="ZF_PHD_2"/>
    <property type="match status" value="3"/>
</dbReference>
<evidence type="ECO:0000256" key="4">
    <source>
        <dbReference type="ARBA" id="ARBA00022771"/>
    </source>
</evidence>
<keyword evidence="6" id="KW-0805">Transcription regulation</keyword>
<reference evidence="12" key="1">
    <citation type="submission" date="2022-05" db="EMBL/GenBank/DDBJ databases">
        <authorList>
            <person name="Okamura Y."/>
        </authorList>
    </citation>
    <scope>NUCLEOTIDE SEQUENCE</scope>
</reference>
<feature type="compositionally biased region" description="Polar residues" evidence="10">
    <location>
        <begin position="1664"/>
        <end position="1674"/>
    </location>
</feature>
<feature type="region of interest" description="Disordered" evidence="10">
    <location>
        <begin position="410"/>
        <end position="439"/>
    </location>
</feature>
<feature type="compositionally biased region" description="Basic and acidic residues" evidence="10">
    <location>
        <begin position="2242"/>
        <end position="2264"/>
    </location>
</feature>
<feature type="compositionally biased region" description="Basic and acidic residues" evidence="10">
    <location>
        <begin position="618"/>
        <end position="627"/>
    </location>
</feature>
<feature type="region of interest" description="Disordered" evidence="10">
    <location>
        <begin position="2360"/>
        <end position="2410"/>
    </location>
</feature>
<feature type="compositionally biased region" description="Polar residues" evidence="10">
    <location>
        <begin position="429"/>
        <end position="439"/>
    </location>
</feature>
<feature type="region of interest" description="Disordered" evidence="10">
    <location>
        <begin position="2010"/>
        <end position="2051"/>
    </location>
</feature>
<sequence>MESSEDDAGTATIASRRESAREKDLGRLEDVDATSSIQQDTSELRTSCQTPAMSEDNFDGDSVPSPSTHDVNTSTEAILDMIDEIVDGPGAPKRLPLLLDTDAECSTTSCEQQNQQALESASPELGFSTSSIRRNHNSDVENVESDTKCTSKTQNEDISMQSNACDSVKNSHTDDVNINIKHHNPEISANSKHELSDNSESFASDKSCFSEVSETDARVKSNTESVACVSTEVGHSSCTETVTVCTTATVTSVAPLCSQNIRSSNIRSIERNIESPKNIENHVNISELQPESITQASTNVESSNGELVESARHCLQKEVERTEILPNSCSISGDDRQSSQIESEGNLKCINTVTSPNIVLEASICELSDKVESSSNLEILSTDHSLTVPLSQSVDCGTNDNPMKHDIERSSLTVKNAPVLEQSKRSETESASASNLASKTSCDNYSNKECVPGSGTRNTQVIDNLKTSFNIENISKNTSNSEGYTNTMDPTISKAGISLENVEDTIKTVVSSIQQATSSKSLSSALPSIPSSSTKTEGSMSMDTMDDRLKCVTSEKRDKVVVESAESTSSDCSASEVKSYSAESITRIPLRRRLVRPALTRPDSTVSSTVDSSVTPHTSEHSSECIKDVSSSSDAVTTVQDSDNTEEIRSVSEVSICKAETSTSPQKKIRLIRRKNDPQLNSTPLESSMREREECESTSSCEEKLAVTSEQVPSVSVSSHMKENLDYKSSPDIIDNSHIENSNDNPTPSSSLKNPEVSTDPENNEHERVPPLKLHIPNENKLMENLQSHEHSKGERSSYNIEQKEERLDESERTVPKLTIKVNNTPCDKPDLKSPIPKLTIKPLKVPISEESERKSEEKVFKANITKLNIKPILKPPEKINEIHRKSSSSEISESEYSENDDSTSTSDPPSASEQGPLDVVPKVTIKLGKPGTDSEGKFYTESNIPKLTIKGIQNSNEEGRESPSKLKLVVCQSEEKQMEKVPKFTIKSVNISESQPLSPKLTIKPLKPPDGLNRDTTSEDNPPIPKLIISTDSSNSDQRDQSHVHKVTIKPVTKPDPEAFSKTPKKAILENFDNIPVITKLNIKPVIKPDNNLEVCNNIDEKVPIVSKINIKPIIKPIEVDFSKEDNIPKITKLNIKPIKSPDGNSSKDTDCQEVTVEETKPIITKLNIKPILKPEDDISKESENHSSENSSDDNNDNIPIVTKINIKPICRPSELEETELCNASKDENIPIVPKLIIKALVKPDQPGPQSPKKERTSSPDLRNQNIPVVTKLNIKPIVKPDENQLKLEDCEDVKNPPLLMKINRKTRSDSGSDTQYHIDKGMDQYNNIHHNIPIISKINVKPNFIETKSVGKSYESLEQSNYAQNDNQHDKQDLVLISTLGQVKPAPVRQANQQDLKLNRKGDIENNFEETAKRVPSTLLTKELSEGSMDSKGFSDKNDVIFNYQISNIQKPVQKEEEKQLSQRQKTQPSNTNCTLLKKLLENRKYDNSSLNSDSSPNTSNSILPIQTGHAPSNDCTKHEIIDLCNTNDDKRESSPAQLKIRSMQDLCNEVSESVTKPLEISISDKINQCSDQDSPRIILKINKTDHGASAKIITDEIINKNETKGVSTTETMMMNRRRPILLGRKKQESESANVAEGKKLRSSRIVQSPEKSPFPKKNTGKRPSNLDSSTGPPSPKEAELSVLDSKRLKLGQLLSSKTLTITPVVVSKTGPITPTDSLEIRQAKINHSLLNNENCSKNGSSKLHNILSNLQAKQQVKVMPLNDVHSERKHSESPEFKSSGTSLDSNPNIRVESEPVNQNCDEIRDTLFQESAELRDYNITPDPLSQDPLEVGTLKGSPEITAEDAQKIPSIVEMTPQPKKRGRPRKLPVSEGAKPLVLPTPALEERPQRSLRLSRDRPVLIVKPRGRGRGRGRRMDPEQTPSQEVGAVDAANKFFDEKTEEIDPTSSRIKLPRMTEALDKMPSTCATPLTSRRRTSSSSTSDMPFYNTDTPEFKMVDTSLLRMEDPFAKSPEMLGRGGRGGRGSRGRGRASPRTPRGRGRGRGGGRGAMYMKETMGIYGRVCGPATTTVQLFEEETCMMDDNATPAKPSHLLDEDSQSSVKSSTNESSKAKKSKFADLFDSNKVWSASDVKEYTWPPPENRDASEHQVMMIQEQVAMFLGVKSFKRRYPELKRRAISAAERDYVLSKGIVTEALCDLGITAVDASEVLDIMLSDYPHKYEEYRSYQREKQLSDPTPEPVAKESREIRMDRASDKPEPPKVDPEKTRLIMAAAAIASASEWNSRMNALRRPACVDLQSLTIQRRRAPTPSNPQIRVTPPHGFYPHALLPGQYQHTYRAYTSEQLRYFPLNTVVAAAPAPPSPQVSSSESEPDWSHASSSDSEDTHRMHKRKKLTKVKRSSETEVNPPRVEEPEVDTCRTCKLRLEANRKTTHERFLVCATCNAKLHPGCVDLPPDTIRKCREYAWQCAECKTCCSCSRPADAKMMFCDLCDRGHHLYCLGLQRVPDGRWHCAECAICKSCGGRSPSGPSAPGSDPASGPQGSLTEPGGPHWHHQTRRGPGGHKVYSHSLCTPCARAYRIGRYCPLCERSFIGPKGTMQLVICKLCDRQLHQDCVKQTVSSLNVLDYTCGDCRRGGITSRAAAVRLAPRTIATLFMAKRRFNKYAHRQYMEKCKGQSKDACPDRNEDDSDNDLGDTLPDDGD</sequence>
<feature type="region of interest" description="Disordered" evidence="10">
    <location>
        <begin position="1768"/>
        <end position="1795"/>
    </location>
</feature>
<dbReference type="PANTHER" id="PTHR45888:SF4">
    <property type="entry name" value="PHD FINGER PROTEIN 10"/>
    <property type="match status" value="1"/>
</dbReference>
<evidence type="ECO:0000313" key="12">
    <source>
        <dbReference type="EMBL" id="CAH4034596.1"/>
    </source>
</evidence>
<feature type="domain" description="PHD-type" evidence="11">
    <location>
        <begin position="2582"/>
        <end position="2636"/>
    </location>
</feature>
<keyword evidence="13" id="KW-1185">Reference proteome</keyword>
<evidence type="ECO:0000256" key="2">
    <source>
        <dbReference type="ARBA" id="ARBA00022723"/>
    </source>
</evidence>
<keyword evidence="5" id="KW-0862">Zinc</keyword>
<proteinExistence type="predicted"/>
<feature type="region of interest" description="Disordered" evidence="10">
    <location>
        <begin position="2675"/>
        <end position="2703"/>
    </location>
</feature>
<feature type="region of interest" description="Disordered" evidence="10">
    <location>
        <begin position="1489"/>
        <end position="1514"/>
    </location>
</feature>
<feature type="compositionally biased region" description="Basic and acidic residues" evidence="10">
    <location>
        <begin position="2675"/>
        <end position="2685"/>
    </location>
</feature>
<dbReference type="InterPro" id="IPR013083">
    <property type="entry name" value="Znf_RING/FYVE/PHD"/>
</dbReference>
<evidence type="ECO:0000259" key="11">
    <source>
        <dbReference type="PROSITE" id="PS50016"/>
    </source>
</evidence>
<dbReference type="Proteomes" id="UP001152562">
    <property type="component" value="Unassembled WGS sequence"/>
</dbReference>
<keyword evidence="4 9" id="KW-0863">Zinc-finger</keyword>
<evidence type="ECO:0000256" key="3">
    <source>
        <dbReference type="ARBA" id="ARBA00022737"/>
    </source>
</evidence>
<feature type="compositionally biased region" description="Low complexity" evidence="10">
    <location>
        <begin position="903"/>
        <end position="914"/>
    </location>
</feature>